<sequence length="80" mass="8857">MTLRFIAKDPNTDGANCPTVWVDEERQEIVIQGWKVDEATRTDCLTTGPIPDSEDVVRLPARMVAAIREACNVADRSAVQ</sequence>
<keyword evidence="2" id="KW-1185">Reference proteome</keyword>
<evidence type="ECO:0000313" key="1">
    <source>
        <dbReference type="EMBL" id="MFE9226798.1"/>
    </source>
</evidence>
<evidence type="ECO:0000313" key="2">
    <source>
        <dbReference type="Proteomes" id="UP001601288"/>
    </source>
</evidence>
<dbReference type="RefSeq" id="WP_358287587.1">
    <property type="nucleotide sequence ID" value="NZ_JBEYGJ010000031.1"/>
</dbReference>
<proteinExistence type="predicted"/>
<name>A0ABW6LFD0_9ACTN</name>
<organism evidence="1 2">
    <name type="scientific">Streptomyces massasporeus</name>
    <dbReference type="NCBI Taxonomy" id="67324"/>
    <lineage>
        <taxon>Bacteria</taxon>
        <taxon>Bacillati</taxon>
        <taxon>Actinomycetota</taxon>
        <taxon>Actinomycetes</taxon>
        <taxon>Kitasatosporales</taxon>
        <taxon>Streptomycetaceae</taxon>
        <taxon>Streptomyces</taxon>
    </lineage>
</organism>
<dbReference type="Proteomes" id="UP001601288">
    <property type="component" value="Unassembled WGS sequence"/>
</dbReference>
<comment type="caution">
    <text evidence="1">The sequence shown here is derived from an EMBL/GenBank/DDBJ whole genome shotgun (WGS) entry which is preliminary data.</text>
</comment>
<protein>
    <submittedName>
        <fullName evidence="1">Uncharacterized protein</fullName>
    </submittedName>
</protein>
<dbReference type="EMBL" id="JBIAFP010000010">
    <property type="protein sequence ID" value="MFE9226798.1"/>
    <property type="molecule type" value="Genomic_DNA"/>
</dbReference>
<reference evidence="1 2" key="1">
    <citation type="submission" date="2024-10" db="EMBL/GenBank/DDBJ databases">
        <title>The Natural Products Discovery Center: Release of the First 8490 Sequenced Strains for Exploring Actinobacteria Biosynthetic Diversity.</title>
        <authorList>
            <person name="Kalkreuter E."/>
            <person name="Kautsar S.A."/>
            <person name="Yang D."/>
            <person name="Bader C.D."/>
            <person name="Teijaro C.N."/>
            <person name="Fluegel L."/>
            <person name="Davis C.M."/>
            <person name="Simpson J.R."/>
            <person name="Lauterbach L."/>
            <person name="Steele A.D."/>
            <person name="Gui C."/>
            <person name="Meng S."/>
            <person name="Li G."/>
            <person name="Viehrig K."/>
            <person name="Ye F."/>
            <person name="Su P."/>
            <person name="Kiefer A.F."/>
            <person name="Nichols A."/>
            <person name="Cepeda A.J."/>
            <person name="Yan W."/>
            <person name="Fan B."/>
            <person name="Jiang Y."/>
            <person name="Adhikari A."/>
            <person name="Zheng C.-J."/>
            <person name="Schuster L."/>
            <person name="Cowan T.M."/>
            <person name="Smanski M.J."/>
            <person name="Chevrette M.G."/>
            <person name="De Carvalho L.P.S."/>
            <person name="Shen B."/>
        </authorList>
    </citation>
    <scope>NUCLEOTIDE SEQUENCE [LARGE SCALE GENOMIC DNA]</scope>
    <source>
        <strain evidence="1 2">NPDC007066</strain>
    </source>
</reference>
<accession>A0ABW6LFD0</accession>
<gene>
    <name evidence="1" type="ORF">ACFYM3_19585</name>
</gene>